<gene>
    <name evidence="3" type="ORF">JR316_009723</name>
</gene>
<sequence>MPYVAGISFNSLAPGSKVAVQLLSSDDNNYAHTFEASVDSDLKSTFQSIANALPEKCEQFTLSLPSNIRDAERKAILRAAHTVRIFRYIGYSENIQIVQNELKVDPTPLRNELVLEITPDVAISRLVSTEVEEGIRSSDLAKEIVIENPENADLLAELVEPALETLKTTPTDAGSELKRVVIVGVSPLISPLADKITSKLEGVEVITASDLAKYTAKKALSSYHDSMAEKLVFNVVPLRVGIVKADGYVVTALAQNATLPQEKSVLLTTSEDNQTSATINIVVGTSPVAKDNTSIAKINLSGLKSRAKGATTIKVSFSVELEGKTIIVAEEVEDGSPVGARASVELGDVIGDLIWDDVEDILAATNPTFDEVAVTEAEDLWAGEDAQGDLPV</sequence>
<name>A0A8H7XT36_PSICU</name>
<dbReference type="GO" id="GO:0005524">
    <property type="term" value="F:ATP binding"/>
    <property type="evidence" value="ECO:0007669"/>
    <property type="project" value="UniProtKB-KW"/>
</dbReference>
<dbReference type="GO" id="GO:0140662">
    <property type="term" value="F:ATP-dependent protein folding chaperone"/>
    <property type="evidence" value="ECO:0007669"/>
    <property type="project" value="InterPro"/>
</dbReference>
<comment type="caution">
    <text evidence="3">The sequence shown here is derived from an EMBL/GenBank/DDBJ whole genome shotgun (WGS) entry which is preliminary data.</text>
</comment>
<reference evidence="3" key="1">
    <citation type="submission" date="2021-02" db="EMBL/GenBank/DDBJ databases">
        <title>Psilocybe cubensis genome.</title>
        <authorList>
            <person name="Mckernan K.J."/>
            <person name="Crawford S."/>
            <person name="Trippe A."/>
            <person name="Kane L.T."/>
            <person name="Mclaughlin S."/>
        </authorList>
    </citation>
    <scope>NUCLEOTIDE SEQUENCE [LARGE SCALE GENOMIC DNA]</scope>
    <source>
        <strain evidence="3">MGC-MH-2018</strain>
    </source>
</reference>
<dbReference type="OrthoDB" id="3037355at2759"/>
<organism evidence="3">
    <name type="scientific">Psilocybe cubensis</name>
    <name type="common">Psychedelic mushroom</name>
    <name type="synonym">Stropharia cubensis</name>
    <dbReference type="NCBI Taxonomy" id="181762"/>
    <lineage>
        <taxon>Eukaryota</taxon>
        <taxon>Fungi</taxon>
        <taxon>Dikarya</taxon>
        <taxon>Basidiomycota</taxon>
        <taxon>Agaricomycotina</taxon>
        <taxon>Agaricomycetes</taxon>
        <taxon>Agaricomycetidae</taxon>
        <taxon>Agaricales</taxon>
        <taxon>Agaricineae</taxon>
        <taxon>Strophariaceae</taxon>
        <taxon>Psilocybe</taxon>
    </lineage>
</organism>
<dbReference type="PANTHER" id="PTHR19375">
    <property type="entry name" value="HEAT SHOCK PROTEIN 70KDA"/>
    <property type="match status" value="1"/>
</dbReference>
<dbReference type="Gene3D" id="2.60.34.10">
    <property type="entry name" value="Substrate Binding Domain Of DNAk, Chain A, domain 1"/>
    <property type="match status" value="1"/>
</dbReference>
<keyword evidence="2" id="KW-0067">ATP-binding</keyword>
<evidence type="ECO:0000256" key="1">
    <source>
        <dbReference type="ARBA" id="ARBA00022741"/>
    </source>
</evidence>
<dbReference type="Pfam" id="PF00012">
    <property type="entry name" value="HSP70"/>
    <property type="match status" value="1"/>
</dbReference>
<dbReference type="EMBL" id="JAFIQS010000010">
    <property type="protein sequence ID" value="KAG5165029.1"/>
    <property type="molecule type" value="Genomic_DNA"/>
</dbReference>
<evidence type="ECO:0000256" key="2">
    <source>
        <dbReference type="ARBA" id="ARBA00022840"/>
    </source>
</evidence>
<accession>A0A8H7XT36</accession>
<keyword evidence="1" id="KW-0547">Nucleotide-binding</keyword>
<dbReference type="AlphaFoldDB" id="A0A8H7XT36"/>
<proteinExistence type="predicted"/>
<protein>
    <submittedName>
        <fullName evidence="3">Uncharacterized protein</fullName>
    </submittedName>
</protein>
<dbReference type="SUPFAM" id="SSF100920">
    <property type="entry name" value="Heat shock protein 70kD (HSP70), peptide-binding domain"/>
    <property type="match status" value="1"/>
</dbReference>
<evidence type="ECO:0000313" key="3">
    <source>
        <dbReference type="EMBL" id="KAG5165029.1"/>
    </source>
</evidence>
<dbReference type="InterPro" id="IPR029047">
    <property type="entry name" value="HSP70_peptide-bd_sf"/>
</dbReference>
<dbReference type="InterPro" id="IPR013126">
    <property type="entry name" value="Hsp_70_fam"/>
</dbReference>